<dbReference type="AlphaFoldDB" id="A0AAD6RUW9"/>
<evidence type="ECO:0000313" key="1">
    <source>
        <dbReference type="EMBL" id="KAJ7015479.1"/>
    </source>
</evidence>
<name>A0AAD6RUW9_9ROSI</name>
<organism evidence="1 2">
    <name type="scientific">Populus alba x Populus x berolinensis</name>
    <dbReference type="NCBI Taxonomy" id="444605"/>
    <lineage>
        <taxon>Eukaryota</taxon>
        <taxon>Viridiplantae</taxon>
        <taxon>Streptophyta</taxon>
        <taxon>Embryophyta</taxon>
        <taxon>Tracheophyta</taxon>
        <taxon>Spermatophyta</taxon>
        <taxon>Magnoliopsida</taxon>
        <taxon>eudicotyledons</taxon>
        <taxon>Gunneridae</taxon>
        <taxon>Pentapetalae</taxon>
        <taxon>rosids</taxon>
        <taxon>fabids</taxon>
        <taxon>Malpighiales</taxon>
        <taxon>Salicaceae</taxon>
        <taxon>Saliceae</taxon>
        <taxon>Populus</taxon>
    </lineage>
</organism>
<reference evidence="1 2" key="1">
    <citation type="journal article" date="2023" name="Mol. Ecol. Resour.">
        <title>Chromosome-level genome assembly of a triploid poplar Populus alba 'Berolinensis'.</title>
        <authorList>
            <person name="Chen S."/>
            <person name="Yu Y."/>
            <person name="Wang X."/>
            <person name="Wang S."/>
            <person name="Zhang T."/>
            <person name="Zhou Y."/>
            <person name="He R."/>
            <person name="Meng N."/>
            <person name="Wang Y."/>
            <person name="Liu W."/>
            <person name="Liu Z."/>
            <person name="Liu J."/>
            <person name="Guo Q."/>
            <person name="Huang H."/>
            <person name="Sederoff R.R."/>
            <person name="Wang G."/>
            <person name="Qu G."/>
            <person name="Chen S."/>
        </authorList>
    </citation>
    <scope>NUCLEOTIDE SEQUENCE [LARGE SCALE GENOMIC DNA]</scope>
    <source>
        <strain evidence="1">SC-2020</strain>
    </source>
</reference>
<dbReference type="Proteomes" id="UP001164929">
    <property type="component" value="Chromosome 1"/>
</dbReference>
<accession>A0AAD6RUW9</accession>
<keyword evidence="2" id="KW-1185">Reference proteome</keyword>
<gene>
    <name evidence="1" type="ORF">NC653_004697</name>
</gene>
<dbReference type="EMBL" id="JAQIZT010000001">
    <property type="protein sequence ID" value="KAJ7015479.1"/>
    <property type="molecule type" value="Genomic_DNA"/>
</dbReference>
<sequence>MEWCQMTTSACSNILYLYMNSRLNMQMTAASEKIQGWREAMSAQQQFSRNAPTDTLLCV</sequence>
<evidence type="ECO:0000313" key="2">
    <source>
        <dbReference type="Proteomes" id="UP001164929"/>
    </source>
</evidence>
<proteinExistence type="predicted"/>
<protein>
    <submittedName>
        <fullName evidence="1">Uncharacterized protein</fullName>
    </submittedName>
</protein>
<comment type="caution">
    <text evidence="1">The sequence shown here is derived from an EMBL/GenBank/DDBJ whole genome shotgun (WGS) entry which is preliminary data.</text>
</comment>